<dbReference type="InterPro" id="IPR052416">
    <property type="entry name" value="GTF3C_component"/>
</dbReference>
<dbReference type="PANTHER" id="PTHR15052">
    <property type="entry name" value="RNA POLYMERASE III TRANSCRIPTION INITIATION FACTOR COMPLEX SUBUNIT"/>
    <property type="match status" value="1"/>
</dbReference>
<evidence type="ECO:0000256" key="3">
    <source>
        <dbReference type="ARBA" id="ARBA00023242"/>
    </source>
</evidence>
<name>A0A9N8YMN8_9GLOM</name>
<dbReference type="OrthoDB" id="4703at2759"/>
<keyword evidence="5" id="KW-1185">Reference proteome</keyword>
<evidence type="ECO:0000256" key="1">
    <source>
        <dbReference type="ARBA" id="ARBA00004123"/>
    </source>
</evidence>
<dbReference type="InterPro" id="IPR015943">
    <property type="entry name" value="WD40/YVTN_repeat-like_dom_sf"/>
</dbReference>
<dbReference type="GO" id="GO:0000127">
    <property type="term" value="C:transcription factor TFIIIC complex"/>
    <property type="evidence" value="ECO:0007669"/>
    <property type="project" value="TreeGrafter"/>
</dbReference>
<protein>
    <submittedName>
        <fullName evidence="4">2551_t:CDS:1</fullName>
    </submittedName>
</protein>
<sequence>MPKRKQVFNNRGDNELFRDEWEDVVLAPKIDLLQHVGINLGDLPKKVYDFIKIRPEDLELFSEENGRTYLPFPRDPTSIVFSDKDSSFQVPQCESYPIRDKLNEKFGYILNFGGSVWALEWCPNISSPGEQYLAIGGYKSSVDEHHPIGRKQKTDLNQAIQIWKINCSIDNFAMEEEENQTFINKPKLDMVICHEYGCVFDMQWCPYGILAVSFGNGTIGIFSIPKPDSIRKYFGEPLDSMKPIYELSLPQTMCWTVSWGGHYKISTGCTNGDIATWNIFDILKQKYVNNVFDDPEVTYPINYMRAHDSCIRQIVWNSPTSPSHTLSCGHDGRLQIIEDRDPMFKNMFQRIRDFMSTVCWPCHYGGIVYADSDNTVRYIRMDDLRKTTGLIMHHANVWAPVTWYRIGFKEDEVTVRYYHNIKSKETTGTYHNAESFTSGGTLGLVRVDSVHRK</sequence>
<dbReference type="SUPFAM" id="SSF50978">
    <property type="entry name" value="WD40 repeat-like"/>
    <property type="match status" value="1"/>
</dbReference>
<accession>A0A9N8YMN8</accession>
<reference evidence="4" key="1">
    <citation type="submission" date="2021-06" db="EMBL/GenBank/DDBJ databases">
        <authorList>
            <person name="Kallberg Y."/>
            <person name="Tangrot J."/>
            <person name="Rosling A."/>
        </authorList>
    </citation>
    <scope>NUCLEOTIDE SEQUENCE</scope>
    <source>
        <strain evidence="4">AZ414A</strain>
    </source>
</reference>
<keyword evidence="2" id="KW-0804">Transcription</keyword>
<dbReference type="AlphaFoldDB" id="A0A9N8YMN8"/>
<keyword evidence="3" id="KW-0539">Nucleus</keyword>
<dbReference type="EMBL" id="CAJVPK010000021">
    <property type="protein sequence ID" value="CAG8433940.1"/>
    <property type="molecule type" value="Genomic_DNA"/>
</dbReference>
<evidence type="ECO:0000256" key="2">
    <source>
        <dbReference type="ARBA" id="ARBA00023163"/>
    </source>
</evidence>
<dbReference type="SMART" id="SM00320">
    <property type="entry name" value="WD40"/>
    <property type="match status" value="3"/>
</dbReference>
<dbReference type="PANTHER" id="PTHR15052:SF2">
    <property type="entry name" value="GENERAL TRANSCRIPTION FACTOR 3C POLYPEPTIDE 2"/>
    <property type="match status" value="1"/>
</dbReference>
<dbReference type="Proteomes" id="UP000789706">
    <property type="component" value="Unassembled WGS sequence"/>
</dbReference>
<dbReference type="GO" id="GO:0005634">
    <property type="term" value="C:nucleus"/>
    <property type="evidence" value="ECO:0007669"/>
    <property type="project" value="UniProtKB-SubCell"/>
</dbReference>
<comment type="caution">
    <text evidence="4">The sequence shown here is derived from an EMBL/GenBank/DDBJ whole genome shotgun (WGS) entry which is preliminary data.</text>
</comment>
<dbReference type="GO" id="GO:0006383">
    <property type="term" value="P:transcription by RNA polymerase III"/>
    <property type="evidence" value="ECO:0007669"/>
    <property type="project" value="TreeGrafter"/>
</dbReference>
<organism evidence="4 5">
    <name type="scientific">Diversispora eburnea</name>
    <dbReference type="NCBI Taxonomy" id="1213867"/>
    <lineage>
        <taxon>Eukaryota</taxon>
        <taxon>Fungi</taxon>
        <taxon>Fungi incertae sedis</taxon>
        <taxon>Mucoromycota</taxon>
        <taxon>Glomeromycotina</taxon>
        <taxon>Glomeromycetes</taxon>
        <taxon>Diversisporales</taxon>
        <taxon>Diversisporaceae</taxon>
        <taxon>Diversispora</taxon>
    </lineage>
</organism>
<gene>
    <name evidence="4" type="ORF">DEBURN_LOCUS611</name>
</gene>
<evidence type="ECO:0000313" key="4">
    <source>
        <dbReference type="EMBL" id="CAG8433940.1"/>
    </source>
</evidence>
<dbReference type="InterPro" id="IPR001680">
    <property type="entry name" value="WD40_rpt"/>
</dbReference>
<evidence type="ECO:0000313" key="5">
    <source>
        <dbReference type="Proteomes" id="UP000789706"/>
    </source>
</evidence>
<dbReference type="Gene3D" id="2.130.10.10">
    <property type="entry name" value="YVTN repeat-like/Quinoprotein amine dehydrogenase"/>
    <property type="match status" value="1"/>
</dbReference>
<comment type="subcellular location">
    <subcellularLocation>
        <location evidence="1">Nucleus</location>
    </subcellularLocation>
</comment>
<proteinExistence type="predicted"/>
<dbReference type="InterPro" id="IPR036322">
    <property type="entry name" value="WD40_repeat_dom_sf"/>
</dbReference>